<dbReference type="InterPro" id="IPR036397">
    <property type="entry name" value="RNaseH_sf"/>
</dbReference>
<dbReference type="Proteomes" id="UP000282674">
    <property type="component" value="Unassembled WGS sequence"/>
</dbReference>
<evidence type="ECO:0000259" key="1">
    <source>
        <dbReference type="Pfam" id="PF13358"/>
    </source>
</evidence>
<dbReference type="NCBIfam" id="NF033545">
    <property type="entry name" value="transpos_IS630"/>
    <property type="match status" value="1"/>
</dbReference>
<dbReference type="SUPFAM" id="SSF46689">
    <property type="entry name" value="Homeodomain-like"/>
    <property type="match status" value="1"/>
</dbReference>
<accession>A0A3M2MCP0</accession>
<evidence type="ECO:0000313" key="3">
    <source>
        <dbReference type="Proteomes" id="UP000282674"/>
    </source>
</evidence>
<sequence length="394" mass="45465">MRSGVIPWAVCHGQNARVAERVRVREIDDDEGRRLLRIIRRGTGSVVTWRRAQMVLLSAQGMPVARIAEVSFTSDDRVRDVIRNFNADGFDSLYPKYKGGRPRTFTLPERREIKKIAKSKPVEHDLPFSTWSLSKLAEFLVAEGVVDDISHEGLRILLREEGVSFQRLKTWKTSRDPDYAAKKARVEHLYAIADGEVVPEAGEPEVVFCMDEFGPLNLMPHPGRQWAGRGGRHKDLDRRPRHRRRATYNRYGGVRHLFAALDLKRDRLYGHIKPVKKRTQFLEFCRYLRSLYPPQVGIAIVCDNFSPHLTTNKCQRVGTWAAANNVEIAYTPTNSSWLNRIEAQFTALRYFTLDGTDHTTHKQQASMIRRYIIWRNRHADDQRLRAVVNRANVA</sequence>
<reference evidence="2 3" key="1">
    <citation type="submission" date="2018-10" db="EMBL/GenBank/DDBJ databases">
        <title>Isolation from soil.</title>
        <authorList>
            <person name="Hu J."/>
        </authorList>
    </citation>
    <scope>NUCLEOTIDE SEQUENCE [LARGE SCALE GENOMIC DNA]</scope>
    <source>
        <strain evidence="2 3">NEAU-Ht49</strain>
    </source>
</reference>
<dbReference type="EMBL" id="RFFG01000004">
    <property type="protein sequence ID" value="RMI47226.1"/>
    <property type="molecule type" value="Genomic_DNA"/>
</dbReference>
<organism evidence="2 3">
    <name type="scientific">Actinomadura harenae</name>
    <dbReference type="NCBI Taxonomy" id="2483351"/>
    <lineage>
        <taxon>Bacteria</taxon>
        <taxon>Bacillati</taxon>
        <taxon>Actinomycetota</taxon>
        <taxon>Actinomycetes</taxon>
        <taxon>Streptosporangiales</taxon>
        <taxon>Thermomonosporaceae</taxon>
        <taxon>Actinomadura</taxon>
    </lineage>
</organism>
<name>A0A3M2MCP0_9ACTN</name>
<evidence type="ECO:0000313" key="2">
    <source>
        <dbReference type="EMBL" id="RMI47226.1"/>
    </source>
</evidence>
<gene>
    <name evidence="2" type="ORF">EBO15_03300</name>
</gene>
<dbReference type="OrthoDB" id="2375382at2"/>
<proteinExistence type="predicted"/>
<keyword evidence="3" id="KW-1185">Reference proteome</keyword>
<dbReference type="Gene3D" id="3.30.420.10">
    <property type="entry name" value="Ribonuclease H-like superfamily/Ribonuclease H"/>
    <property type="match status" value="1"/>
</dbReference>
<comment type="caution">
    <text evidence="2">The sequence shown here is derived from an EMBL/GenBank/DDBJ whole genome shotgun (WGS) entry which is preliminary data.</text>
</comment>
<dbReference type="AlphaFoldDB" id="A0A3M2MCP0"/>
<dbReference type="Pfam" id="PF13358">
    <property type="entry name" value="DDE_3"/>
    <property type="match status" value="1"/>
</dbReference>
<dbReference type="InterPro" id="IPR047655">
    <property type="entry name" value="Transpos_IS630-like"/>
</dbReference>
<dbReference type="InterPro" id="IPR038717">
    <property type="entry name" value="Tc1-like_DDE_dom"/>
</dbReference>
<dbReference type="GO" id="GO:0003676">
    <property type="term" value="F:nucleic acid binding"/>
    <property type="evidence" value="ECO:0007669"/>
    <property type="project" value="InterPro"/>
</dbReference>
<feature type="domain" description="Tc1-like transposase DDE" evidence="1">
    <location>
        <begin position="207"/>
        <end position="351"/>
    </location>
</feature>
<protein>
    <submittedName>
        <fullName evidence="2">IS630 family transposase</fullName>
    </submittedName>
</protein>
<dbReference type="InterPro" id="IPR009057">
    <property type="entry name" value="Homeodomain-like_sf"/>
</dbReference>
<dbReference type="Pfam" id="PF13565">
    <property type="entry name" value="HTH_32"/>
    <property type="match status" value="1"/>
</dbReference>